<dbReference type="AlphaFoldDB" id="A0A429ZGG2"/>
<dbReference type="InterPro" id="IPR010317">
    <property type="entry name" value="WxLIP_PGBD"/>
</dbReference>
<keyword evidence="1" id="KW-0812">Transmembrane</keyword>
<evidence type="ECO:0000313" key="5">
    <source>
        <dbReference type="EMBL" id="RST92801.1"/>
    </source>
</evidence>
<feature type="domain" description="WxL Interacting Protein host binding" evidence="4">
    <location>
        <begin position="164"/>
        <end position="311"/>
    </location>
</feature>
<keyword evidence="2" id="KW-0732">Signal</keyword>
<dbReference type="EMBL" id="NGJT01000014">
    <property type="protein sequence ID" value="RST92801.1"/>
    <property type="molecule type" value="Genomic_DNA"/>
</dbReference>
<evidence type="ECO:0000256" key="2">
    <source>
        <dbReference type="SAM" id="SignalP"/>
    </source>
</evidence>
<organism evidence="5 6">
    <name type="scientific">Vagococcus bubulae</name>
    <dbReference type="NCBI Taxonomy" id="1977868"/>
    <lineage>
        <taxon>Bacteria</taxon>
        <taxon>Bacillati</taxon>
        <taxon>Bacillota</taxon>
        <taxon>Bacilli</taxon>
        <taxon>Lactobacillales</taxon>
        <taxon>Enterococcaceae</taxon>
        <taxon>Vagococcus</taxon>
    </lineage>
</organism>
<accession>A0A429ZGG2</accession>
<keyword evidence="1" id="KW-1133">Transmembrane helix</keyword>
<dbReference type="Pfam" id="PF06030">
    <property type="entry name" value="WxLIP_PGBD"/>
    <property type="match status" value="1"/>
</dbReference>
<proteinExistence type="predicted"/>
<reference evidence="5 6" key="1">
    <citation type="submission" date="2017-05" db="EMBL/GenBank/DDBJ databases">
        <title>Vagococcus spp. assemblies.</title>
        <authorList>
            <person name="Gulvik C.A."/>
        </authorList>
    </citation>
    <scope>NUCLEOTIDE SEQUENCE [LARGE SCALE GENOMIC DNA]</scope>
    <source>
        <strain evidence="5 6">SS1994</strain>
    </source>
</reference>
<evidence type="ECO:0000259" key="4">
    <source>
        <dbReference type="Pfam" id="PF11797"/>
    </source>
</evidence>
<protein>
    <submittedName>
        <fullName evidence="5">Uncharacterized protein</fullName>
    </submittedName>
</protein>
<feature type="signal peptide" evidence="2">
    <location>
        <begin position="1"/>
        <end position="29"/>
    </location>
</feature>
<keyword evidence="1" id="KW-0472">Membrane</keyword>
<gene>
    <name evidence="5" type="ORF">CBF36_08075</name>
</gene>
<evidence type="ECO:0000259" key="3">
    <source>
        <dbReference type="Pfam" id="PF06030"/>
    </source>
</evidence>
<dbReference type="Proteomes" id="UP000288490">
    <property type="component" value="Unassembled WGS sequence"/>
</dbReference>
<feature type="transmembrane region" description="Helical" evidence="1">
    <location>
        <begin position="326"/>
        <end position="347"/>
    </location>
</feature>
<name>A0A429ZGG2_9ENTE</name>
<comment type="caution">
    <text evidence="5">The sequence shown here is derived from an EMBL/GenBank/DDBJ whole genome shotgun (WGS) entry which is preliminary data.</text>
</comment>
<evidence type="ECO:0000313" key="6">
    <source>
        <dbReference type="Proteomes" id="UP000288490"/>
    </source>
</evidence>
<dbReference type="InterPro" id="IPR021759">
    <property type="entry name" value="WxLIP_HBD"/>
</dbReference>
<feature type="domain" description="WxL Interacting Protein peptidoglycan binding" evidence="3">
    <location>
        <begin position="34"/>
        <end position="153"/>
    </location>
</feature>
<evidence type="ECO:0000256" key="1">
    <source>
        <dbReference type="SAM" id="Phobius"/>
    </source>
</evidence>
<dbReference type="OrthoDB" id="2148359at2"/>
<sequence length="353" mass="39396">MKMKNVRKIGYMMVLFVLINMSFSMVTQANQVGFSVAPVLPSNQIDKESGHFHIQLKAGNKQQLSVELKNHTEKEIVLKTSVASATTNINGVIDYSPTKNKVDETLPINLSKQITVDKTIILSPKEEKIVSVKVSMPNKDIPGVIASGISFEEEGNVKSNQLSSQTTVNNKFSYVLALLMQQSASIETQPELKLGKVKAIELNTRTSISAPIRNLSSAYLNQVTIKSTLTKKGSSDPYYEYKKEQMQIAPNSIFEFPTFLNGKKLEDGEYLYKAVVSGVTGELNKEEQEQLEWVLTDTINIDQKQAKELNELDDLVTDKTLGLNKWLVLAVSLNVLLVLGIVSYFLFVKKRNK</sequence>
<feature type="chain" id="PRO_5019018193" evidence="2">
    <location>
        <begin position="30"/>
        <end position="353"/>
    </location>
</feature>
<dbReference type="Pfam" id="PF11797">
    <property type="entry name" value="WxLIP_HBD"/>
    <property type="match status" value="1"/>
</dbReference>
<keyword evidence="6" id="KW-1185">Reference proteome</keyword>